<reference evidence="2" key="1">
    <citation type="journal article" date="2020" name="Genome Biol.">
        <title>Gamete binning: chromosome-level and haplotype-resolved genome assembly enabled by high-throughput single-cell sequencing of gamete genomes.</title>
        <authorList>
            <person name="Campoy J.A."/>
            <person name="Sun H."/>
            <person name="Goel M."/>
            <person name="Jiao W.-B."/>
            <person name="Folz-Donahue K."/>
            <person name="Wang N."/>
            <person name="Rubio M."/>
            <person name="Liu C."/>
            <person name="Kukat C."/>
            <person name="Ruiz D."/>
            <person name="Huettel B."/>
            <person name="Schneeberger K."/>
        </authorList>
    </citation>
    <scope>NUCLEOTIDE SEQUENCE [LARGE SCALE GENOMIC DNA]</scope>
    <source>
        <strain evidence="2">cv. Rojo Pasion</strain>
    </source>
</reference>
<dbReference type="AlphaFoldDB" id="A0A6J5X1P2"/>
<proteinExistence type="predicted"/>
<dbReference type="OrthoDB" id="993340at2759"/>
<dbReference type="EMBL" id="CAEKKB010000004">
    <property type="protein sequence ID" value="CAB4307976.1"/>
    <property type="molecule type" value="Genomic_DNA"/>
</dbReference>
<keyword evidence="2" id="KW-1185">Reference proteome</keyword>
<name>A0A6J5X1P2_PRUAR</name>
<gene>
    <name evidence="1" type="ORF">ORAREDHAP_LOCUS26998</name>
</gene>
<organism evidence="1 2">
    <name type="scientific">Prunus armeniaca</name>
    <name type="common">Apricot</name>
    <name type="synonym">Armeniaca vulgaris</name>
    <dbReference type="NCBI Taxonomy" id="36596"/>
    <lineage>
        <taxon>Eukaryota</taxon>
        <taxon>Viridiplantae</taxon>
        <taxon>Streptophyta</taxon>
        <taxon>Embryophyta</taxon>
        <taxon>Tracheophyta</taxon>
        <taxon>Spermatophyta</taxon>
        <taxon>Magnoliopsida</taxon>
        <taxon>eudicotyledons</taxon>
        <taxon>Gunneridae</taxon>
        <taxon>Pentapetalae</taxon>
        <taxon>rosids</taxon>
        <taxon>fabids</taxon>
        <taxon>Rosales</taxon>
        <taxon>Rosaceae</taxon>
        <taxon>Amygdaloideae</taxon>
        <taxon>Amygdaleae</taxon>
        <taxon>Prunus</taxon>
    </lineage>
</organism>
<evidence type="ECO:0000313" key="2">
    <source>
        <dbReference type="Proteomes" id="UP000507245"/>
    </source>
</evidence>
<accession>A0A6J5X1P2</accession>
<dbReference type="Proteomes" id="UP000507245">
    <property type="component" value="Unassembled WGS sequence"/>
</dbReference>
<evidence type="ECO:0000313" key="1">
    <source>
        <dbReference type="EMBL" id="CAB4307976.1"/>
    </source>
</evidence>
<sequence>MPNLFIGACVKPIQASYGAKQTELMATIEGLRFALDMDVFDLCHSRNGRKRMHNWYAFGGVMQWNI</sequence>
<protein>
    <submittedName>
        <fullName evidence="1">Uncharacterized protein</fullName>
    </submittedName>
</protein>